<protein>
    <recommendedName>
        <fullName evidence="3">DUF2958 domain-containing protein</fullName>
    </recommendedName>
</protein>
<name>A0ABX7SP38_9CAUL</name>
<accession>A0ABX7SP38</accession>
<evidence type="ECO:0000313" key="1">
    <source>
        <dbReference type="EMBL" id="QTC88173.1"/>
    </source>
</evidence>
<proteinExistence type="predicted"/>
<keyword evidence="2" id="KW-1185">Reference proteome</keyword>
<reference evidence="1 2" key="1">
    <citation type="submission" date="2020-09" db="EMBL/GenBank/DDBJ databases">
        <title>Brevundimonas sp. LVF1 isolated from an oligotrophic pond in Goettingen, Germany.</title>
        <authorList>
            <person name="Friedrich I."/>
            <person name="Klassen A."/>
            <person name="Neubauer H."/>
            <person name="Schneider D."/>
            <person name="Hertel R."/>
            <person name="Daniel R."/>
        </authorList>
    </citation>
    <scope>NUCLEOTIDE SEQUENCE [LARGE SCALE GENOMIC DNA]</scope>
    <source>
        <strain evidence="1 2">LVF1</strain>
    </source>
</reference>
<organism evidence="1 2">
    <name type="scientific">Brevundimonas pondensis</name>
    <dbReference type="NCBI Taxonomy" id="2774189"/>
    <lineage>
        <taxon>Bacteria</taxon>
        <taxon>Pseudomonadati</taxon>
        <taxon>Pseudomonadota</taxon>
        <taxon>Alphaproteobacteria</taxon>
        <taxon>Caulobacterales</taxon>
        <taxon>Caulobacteraceae</taxon>
        <taxon>Brevundimonas</taxon>
    </lineage>
</organism>
<evidence type="ECO:0000313" key="2">
    <source>
        <dbReference type="Proteomes" id="UP000663942"/>
    </source>
</evidence>
<dbReference type="EMBL" id="CP062006">
    <property type="protein sequence ID" value="QTC88173.1"/>
    <property type="molecule type" value="Genomic_DNA"/>
</dbReference>
<dbReference type="Proteomes" id="UP000663942">
    <property type="component" value="Chromosome"/>
</dbReference>
<gene>
    <name evidence="1" type="ORF">IFE19_01840</name>
</gene>
<dbReference type="RefSeq" id="WP_207825197.1">
    <property type="nucleotide sequence ID" value="NZ_CP062006.1"/>
</dbReference>
<evidence type="ECO:0008006" key="3">
    <source>
        <dbReference type="Google" id="ProtNLM"/>
    </source>
</evidence>
<sequence>MSADILKFPTPAPRVAGRDGLAPGDLLVTCFNDTFGLWCAWPVAAVDDDGVAMGVRLINGRVLAADRVSCRPDAYGFRRAEHAEGAFERLAYRTWPSAEAALADFGGPC</sequence>